<evidence type="ECO:0000313" key="1">
    <source>
        <dbReference type="EMBL" id="MCI92882.1"/>
    </source>
</evidence>
<dbReference type="Proteomes" id="UP000265520">
    <property type="component" value="Unassembled WGS sequence"/>
</dbReference>
<proteinExistence type="predicted"/>
<dbReference type="AlphaFoldDB" id="A0A392VZL2"/>
<name>A0A392VZL2_9FABA</name>
<protein>
    <submittedName>
        <fullName evidence="1">Uncharacterized protein</fullName>
    </submittedName>
</protein>
<dbReference type="EMBL" id="LXQA011313644">
    <property type="protein sequence ID" value="MCI92882.1"/>
    <property type="molecule type" value="Genomic_DNA"/>
</dbReference>
<accession>A0A392VZL2</accession>
<sequence>SRCAGHSNYQLCVEARYAHQAHANSGYIKEDRKPNLTTEAVIAN</sequence>
<reference evidence="1 2" key="1">
    <citation type="journal article" date="2018" name="Front. Plant Sci.">
        <title>Red Clover (Trifolium pratense) and Zigzag Clover (T. medium) - A Picture of Genomic Similarities and Differences.</title>
        <authorList>
            <person name="Dluhosova J."/>
            <person name="Istvanek J."/>
            <person name="Nedelnik J."/>
            <person name="Repkova J."/>
        </authorList>
    </citation>
    <scope>NUCLEOTIDE SEQUENCE [LARGE SCALE GENOMIC DNA]</scope>
    <source>
        <strain evidence="2">cv. 10/8</strain>
        <tissue evidence="1">Leaf</tissue>
    </source>
</reference>
<feature type="non-terminal residue" evidence="1">
    <location>
        <position position="1"/>
    </location>
</feature>
<keyword evidence="2" id="KW-1185">Reference proteome</keyword>
<evidence type="ECO:0000313" key="2">
    <source>
        <dbReference type="Proteomes" id="UP000265520"/>
    </source>
</evidence>
<organism evidence="1 2">
    <name type="scientific">Trifolium medium</name>
    <dbReference type="NCBI Taxonomy" id="97028"/>
    <lineage>
        <taxon>Eukaryota</taxon>
        <taxon>Viridiplantae</taxon>
        <taxon>Streptophyta</taxon>
        <taxon>Embryophyta</taxon>
        <taxon>Tracheophyta</taxon>
        <taxon>Spermatophyta</taxon>
        <taxon>Magnoliopsida</taxon>
        <taxon>eudicotyledons</taxon>
        <taxon>Gunneridae</taxon>
        <taxon>Pentapetalae</taxon>
        <taxon>rosids</taxon>
        <taxon>fabids</taxon>
        <taxon>Fabales</taxon>
        <taxon>Fabaceae</taxon>
        <taxon>Papilionoideae</taxon>
        <taxon>50 kb inversion clade</taxon>
        <taxon>NPAAA clade</taxon>
        <taxon>Hologalegina</taxon>
        <taxon>IRL clade</taxon>
        <taxon>Trifolieae</taxon>
        <taxon>Trifolium</taxon>
    </lineage>
</organism>
<comment type="caution">
    <text evidence="1">The sequence shown here is derived from an EMBL/GenBank/DDBJ whole genome shotgun (WGS) entry which is preliminary data.</text>
</comment>